<dbReference type="Proteomes" id="UP000018296">
    <property type="component" value="Unassembled WGS sequence"/>
</dbReference>
<evidence type="ECO:0000313" key="1">
    <source>
        <dbReference type="EMBL" id="EST11085.1"/>
    </source>
</evidence>
<reference evidence="1 2" key="1">
    <citation type="journal article" date="2013" name="Genome Announc.">
        <title>Genome Sequence of Sporolactobacillus laevolacticus DSM442, an Efficient Polymer-Grade D-Lactate Producer from Agricultural Waste Cottonseed as a Nitrogen Source.</title>
        <authorList>
            <person name="Wang H."/>
            <person name="Wang L."/>
            <person name="Ju J."/>
            <person name="Yu B."/>
            <person name="Ma Y."/>
        </authorList>
    </citation>
    <scope>NUCLEOTIDE SEQUENCE [LARGE SCALE GENOMIC DNA]</scope>
    <source>
        <strain evidence="1 2">DSM 442</strain>
    </source>
</reference>
<organism evidence="1 2">
    <name type="scientific">Sporolactobacillus laevolacticus DSM 442</name>
    <dbReference type="NCBI Taxonomy" id="1395513"/>
    <lineage>
        <taxon>Bacteria</taxon>
        <taxon>Bacillati</taxon>
        <taxon>Bacillota</taxon>
        <taxon>Bacilli</taxon>
        <taxon>Bacillales</taxon>
        <taxon>Sporolactobacillaceae</taxon>
        <taxon>Sporolactobacillus</taxon>
    </lineage>
</organism>
<dbReference type="EMBL" id="AWTC01000014">
    <property type="protein sequence ID" value="EST11085.1"/>
    <property type="molecule type" value="Genomic_DNA"/>
</dbReference>
<accession>V6IVE1</accession>
<sequence length="34" mass="3827">MTFICGVCLDRDPQERSTGVSHSGGIMIKKQRYI</sequence>
<proteinExistence type="predicted"/>
<gene>
    <name evidence="1" type="ORF">P343_13805</name>
</gene>
<dbReference type="AlphaFoldDB" id="V6IVE1"/>
<protein>
    <submittedName>
        <fullName evidence="1">Uncharacterized protein</fullName>
    </submittedName>
</protein>
<name>V6IVE1_9BACL</name>
<keyword evidence="2" id="KW-1185">Reference proteome</keyword>
<comment type="caution">
    <text evidence="1">The sequence shown here is derived from an EMBL/GenBank/DDBJ whole genome shotgun (WGS) entry which is preliminary data.</text>
</comment>
<evidence type="ECO:0000313" key="2">
    <source>
        <dbReference type="Proteomes" id="UP000018296"/>
    </source>
</evidence>
<dbReference type="PATRIC" id="fig|1395513.3.peg.2798"/>